<dbReference type="Pfam" id="PF01041">
    <property type="entry name" value="DegT_DnrJ_EryC1"/>
    <property type="match status" value="1"/>
</dbReference>
<dbReference type="EMBL" id="UINC01105116">
    <property type="protein sequence ID" value="SVC68810.1"/>
    <property type="molecule type" value="Genomic_DNA"/>
</dbReference>
<dbReference type="SUPFAM" id="SSF53383">
    <property type="entry name" value="PLP-dependent transferases"/>
    <property type="match status" value="1"/>
</dbReference>
<gene>
    <name evidence="1" type="ORF">METZ01_LOCUS321664</name>
</gene>
<feature type="non-terminal residue" evidence="1">
    <location>
        <position position="151"/>
    </location>
</feature>
<dbReference type="InterPro" id="IPR015424">
    <property type="entry name" value="PyrdxlP-dep_Trfase"/>
</dbReference>
<dbReference type="PANTHER" id="PTHR30244">
    <property type="entry name" value="TRANSAMINASE"/>
    <property type="match status" value="1"/>
</dbReference>
<reference evidence="1" key="1">
    <citation type="submission" date="2018-05" db="EMBL/GenBank/DDBJ databases">
        <authorList>
            <person name="Lanie J.A."/>
            <person name="Ng W.-L."/>
            <person name="Kazmierczak K.M."/>
            <person name="Andrzejewski T.M."/>
            <person name="Davidsen T.M."/>
            <person name="Wayne K.J."/>
            <person name="Tettelin H."/>
            <person name="Glass J.I."/>
            <person name="Rusch D."/>
            <person name="Podicherti R."/>
            <person name="Tsui H.-C.T."/>
            <person name="Winkler M.E."/>
        </authorList>
    </citation>
    <scope>NUCLEOTIDE SEQUENCE</scope>
</reference>
<evidence type="ECO:0000313" key="1">
    <source>
        <dbReference type="EMBL" id="SVC68810.1"/>
    </source>
</evidence>
<protein>
    <recommendedName>
        <fullName evidence="2">Aminotransferase class I/classII domain-containing protein</fullName>
    </recommendedName>
</protein>
<dbReference type="PANTHER" id="PTHR30244:SF42">
    <property type="entry name" value="UDP-2-ACETAMIDO-2-DEOXY-3-OXO-D-GLUCURONATE AMINOTRANSFERASE"/>
    <property type="match status" value="1"/>
</dbReference>
<proteinExistence type="predicted"/>
<dbReference type="AlphaFoldDB" id="A0A382P7J8"/>
<dbReference type="GO" id="GO:0000271">
    <property type="term" value="P:polysaccharide biosynthetic process"/>
    <property type="evidence" value="ECO:0007669"/>
    <property type="project" value="TreeGrafter"/>
</dbReference>
<evidence type="ECO:0008006" key="2">
    <source>
        <dbReference type="Google" id="ProtNLM"/>
    </source>
</evidence>
<dbReference type="GO" id="GO:0008483">
    <property type="term" value="F:transaminase activity"/>
    <property type="evidence" value="ECO:0007669"/>
    <property type="project" value="TreeGrafter"/>
</dbReference>
<accession>A0A382P7J8</accession>
<dbReference type="GO" id="GO:0030170">
    <property type="term" value="F:pyridoxal phosphate binding"/>
    <property type="evidence" value="ECO:0007669"/>
    <property type="project" value="TreeGrafter"/>
</dbReference>
<organism evidence="1">
    <name type="scientific">marine metagenome</name>
    <dbReference type="NCBI Taxonomy" id="408172"/>
    <lineage>
        <taxon>unclassified sequences</taxon>
        <taxon>metagenomes</taxon>
        <taxon>ecological metagenomes</taxon>
    </lineage>
</organism>
<name>A0A382P7J8_9ZZZZ</name>
<sequence length="151" mass="16061">MAFTDLAAQQLVIRESIDRAIAKVLTHGSYIMGPEVRQLEEELAYRAQRQHCVSCSSGTDAIQMALMALGVRPGDRVVVPDFTFAATAEAVSLVGAEPVFADIDAVSYNLDPASAGKAWELAGPSPVGIIAVDLFGHPAKCRELQKLANGH</sequence>
<dbReference type="InterPro" id="IPR015421">
    <property type="entry name" value="PyrdxlP-dep_Trfase_major"/>
</dbReference>
<dbReference type="Gene3D" id="3.40.640.10">
    <property type="entry name" value="Type I PLP-dependent aspartate aminotransferase-like (Major domain)"/>
    <property type="match status" value="1"/>
</dbReference>
<dbReference type="InterPro" id="IPR000653">
    <property type="entry name" value="DegT/StrS_aminotransferase"/>
</dbReference>